<keyword evidence="2" id="KW-1133">Transmembrane helix</keyword>
<dbReference type="Gene3D" id="3.30.470.20">
    <property type="entry name" value="ATP-grasp fold, B domain"/>
    <property type="match status" value="1"/>
</dbReference>
<dbReference type="InterPro" id="IPR002192">
    <property type="entry name" value="PPDK_AMP/ATP-bd"/>
</dbReference>
<gene>
    <name evidence="5" type="ORF">DIABBA_LOCUS7903</name>
</gene>
<dbReference type="InterPro" id="IPR013815">
    <property type="entry name" value="ATP_grasp_subdomain_1"/>
</dbReference>
<evidence type="ECO:0000256" key="2">
    <source>
        <dbReference type="SAM" id="Phobius"/>
    </source>
</evidence>
<keyword evidence="6" id="KW-1185">Reference proteome</keyword>
<organism evidence="5 6">
    <name type="scientific">Diabrotica balteata</name>
    <name type="common">Banded cucumber beetle</name>
    <dbReference type="NCBI Taxonomy" id="107213"/>
    <lineage>
        <taxon>Eukaryota</taxon>
        <taxon>Metazoa</taxon>
        <taxon>Ecdysozoa</taxon>
        <taxon>Arthropoda</taxon>
        <taxon>Hexapoda</taxon>
        <taxon>Insecta</taxon>
        <taxon>Pterygota</taxon>
        <taxon>Neoptera</taxon>
        <taxon>Endopterygota</taxon>
        <taxon>Coleoptera</taxon>
        <taxon>Polyphaga</taxon>
        <taxon>Cucujiformia</taxon>
        <taxon>Chrysomeloidea</taxon>
        <taxon>Chrysomelidae</taxon>
        <taxon>Galerucinae</taxon>
        <taxon>Diabroticina</taxon>
        <taxon>Diabroticites</taxon>
        <taxon>Diabrotica</taxon>
    </lineage>
</organism>
<dbReference type="GO" id="GO:0005524">
    <property type="term" value="F:ATP binding"/>
    <property type="evidence" value="ECO:0007669"/>
    <property type="project" value="InterPro"/>
</dbReference>
<evidence type="ECO:0008006" key="7">
    <source>
        <dbReference type="Google" id="ProtNLM"/>
    </source>
</evidence>
<dbReference type="Pfam" id="PF01326">
    <property type="entry name" value="PPDK_N"/>
    <property type="match status" value="1"/>
</dbReference>
<dbReference type="Proteomes" id="UP001153709">
    <property type="component" value="Chromosome 5"/>
</dbReference>
<dbReference type="EMBL" id="OU898280">
    <property type="protein sequence ID" value="CAG9834611.1"/>
    <property type="molecule type" value="Genomic_DNA"/>
</dbReference>
<evidence type="ECO:0000259" key="4">
    <source>
        <dbReference type="Pfam" id="PF01326"/>
    </source>
</evidence>
<dbReference type="Pfam" id="PF00391">
    <property type="entry name" value="PEP-utilizers"/>
    <property type="match status" value="1"/>
</dbReference>
<dbReference type="Gene3D" id="3.30.1490.20">
    <property type="entry name" value="ATP-grasp fold, A domain"/>
    <property type="match status" value="1"/>
</dbReference>
<accession>A0A9N9T387</accession>
<name>A0A9N9T387_DIABA</name>
<dbReference type="InterPro" id="IPR051549">
    <property type="entry name" value="PEP_Utilizing_Enz"/>
</dbReference>
<feature type="domain" description="PEP-utilising enzyme mobile" evidence="3">
    <location>
        <begin position="1222"/>
        <end position="1290"/>
    </location>
</feature>
<dbReference type="Gene3D" id="3.50.30.10">
    <property type="entry name" value="Phosphohistidine domain"/>
    <property type="match status" value="1"/>
</dbReference>
<dbReference type="SUPFAM" id="SSF52009">
    <property type="entry name" value="Phosphohistidine domain"/>
    <property type="match status" value="1"/>
</dbReference>
<comment type="similarity">
    <text evidence="1">Belongs to the PEP-utilizing enzyme family.</text>
</comment>
<keyword evidence="2" id="KW-0472">Membrane</keyword>
<dbReference type="SUPFAM" id="SSF56059">
    <property type="entry name" value="Glutathione synthetase ATP-binding domain-like"/>
    <property type="match status" value="1"/>
</dbReference>
<dbReference type="PANTHER" id="PTHR43615:SF1">
    <property type="entry name" value="PPDK_N DOMAIN-CONTAINING PROTEIN"/>
    <property type="match status" value="1"/>
</dbReference>
<proteinExistence type="inferred from homology"/>
<protein>
    <recommendedName>
        <fullName evidence="7">Phosphoenolpyruvate synthase</fullName>
    </recommendedName>
</protein>
<evidence type="ECO:0000256" key="1">
    <source>
        <dbReference type="ARBA" id="ARBA00007837"/>
    </source>
</evidence>
<reference evidence="5" key="1">
    <citation type="submission" date="2022-01" db="EMBL/GenBank/DDBJ databases">
        <authorList>
            <person name="King R."/>
        </authorList>
    </citation>
    <scope>NUCLEOTIDE SEQUENCE</scope>
</reference>
<evidence type="ECO:0000259" key="3">
    <source>
        <dbReference type="Pfam" id="PF00391"/>
    </source>
</evidence>
<feature type="domain" description="Pyruvate phosphate dikinase AMP/ATP-binding" evidence="4">
    <location>
        <begin position="426"/>
        <end position="736"/>
    </location>
</feature>
<dbReference type="InterPro" id="IPR008279">
    <property type="entry name" value="PEP-util_enz_mobile_dom"/>
</dbReference>
<dbReference type="PANTHER" id="PTHR43615">
    <property type="entry name" value="PHOSPHOENOLPYRUVATE SYNTHASE-RELATED"/>
    <property type="match status" value="1"/>
</dbReference>
<evidence type="ECO:0000313" key="5">
    <source>
        <dbReference type="EMBL" id="CAG9834611.1"/>
    </source>
</evidence>
<feature type="transmembrane region" description="Helical" evidence="2">
    <location>
        <begin position="7"/>
        <end position="24"/>
    </location>
</feature>
<evidence type="ECO:0000313" key="6">
    <source>
        <dbReference type="Proteomes" id="UP001153709"/>
    </source>
</evidence>
<sequence>MDILYNFIYYLSLLSFPFLVYFLFVRKNKSSVYSGRDWFYLVKLVVAKNEVKKYQEKYRKRLEKIGNRIETEIFAPKAQWIDTQTFYGLDEKGNSLSFRLEIGIDKIAEASLHLRLQDGNIYVLPGGTAGIQTTVSKYAWKIAGLNVEILEPLKKLRITFNGLLKNQSCTDFEKVEHIQFNFIYTAFYSPHFFPQDIDTSLFAKAVASDHWRDGSWRNNMIPQYGYEQLGTLKGFVKGDSYPIENILNLPGNRSRSKGISDRFLLKRGLRLIVIDEYGTIFNIILKALPEGNFHLNYGFALLSNERRYPITDIDLQMRHVGEHKTFPDCIKSRVKVNGKTYTIVVYLNKQKIIKSSSNTEYGYEYYTIPAKCHIDLYSGNALVEFWYANKGEEVFIPKPKLFKKLIDSIPDKLITAIKDEESRILELTGGKGSSLALLSSMQSSSFIVPDGFIVTTKAFNLHMSKNTGLSKSLSILNEICCGNIEENLEEYCKKIEESFRINTIYPEVQNAIIKQLKKYSHDSESLIWAVRSSAIGEDSDELSAAGQYKTFLGCKNEEELFKNILACWASLYDYKSVQYRWQHGLPIVTEMAVVVQKMIQATAAGVLFTCHPSTSNPSQMVITSNFGLGETVVSGESDPDHFILNRTWDEQICVMDKRLGNKHKVLNMTNGSLEEIIDNQIYSEAWSISEKQAVQLGKIGILLEQAFGNPRDIEWAYLNEKIYILQSRPITTLNQWSDFELSHEMDSPIRTKNSYYTVANIREVIPKAVTVLSHSTSVKSTDWAIQKFAQQNFDPASRAGIVTYQHNMLIDVIALIHRNIKSKVHVSGLVMDLAIFGHPVLDDQIHEVIKHRFGISSTLRLTKDITRIMLNAWVDNAGEAKRLVNDLNLDLKDGDDALKIYMKIDSSLDTVGKISLCHVKTSGVSVFFQIIAMNIMLEGKSELSTEHISDFAAILSSCKDVISAEVPKYLEDIAKIIKENERAEAFCSLNPSEGVPFLKNHCPKAYEVFCEFMDRHGHRCLYEFEMNEPSWRENPSLIISMIQANTKNLRTQNKESESIENIVNNLKSITSNITRSVIKLIIKKIRIAVACREQTKSEMIRSYDKLRQAYTQLGKRMVCEGLIPSKDLIYHLTHEEIGSLILNRNPVLITKAVRRKKIYPRWVKLEFPEVMAGSPTIKKSNTDISSDTLTQIFKGTPVYSGVVEARACVITRFEEIDQLKIGDILITYSTDIGWTPCFPMLAGIVTELGGLISHGAVVAREYGLPCIVGVQNVTKNFKTGDIIQLNGNTGELGKIN</sequence>
<keyword evidence="2" id="KW-0812">Transmembrane</keyword>
<dbReference type="InterPro" id="IPR036637">
    <property type="entry name" value="Phosphohistidine_dom_sf"/>
</dbReference>
<dbReference type="OrthoDB" id="6123450at2759"/>
<dbReference type="GO" id="GO:0016301">
    <property type="term" value="F:kinase activity"/>
    <property type="evidence" value="ECO:0007669"/>
    <property type="project" value="InterPro"/>
</dbReference>